<evidence type="ECO:0000313" key="1">
    <source>
        <dbReference type="EMBL" id="KAK3082337.1"/>
    </source>
</evidence>
<keyword evidence="2" id="KW-1185">Reference proteome</keyword>
<gene>
    <name evidence="1" type="ORF">LTS18_004249</name>
</gene>
<reference evidence="1" key="1">
    <citation type="submission" date="2024-09" db="EMBL/GenBank/DDBJ databases">
        <title>Black Yeasts Isolated from many extreme environments.</title>
        <authorList>
            <person name="Coleine C."/>
            <person name="Stajich J.E."/>
            <person name="Selbmann L."/>
        </authorList>
    </citation>
    <scope>NUCLEOTIDE SEQUENCE</scope>
    <source>
        <strain evidence="1">CCFEE 5737</strain>
    </source>
</reference>
<dbReference type="EMBL" id="JAWDJW010000001">
    <property type="protein sequence ID" value="KAK3082337.1"/>
    <property type="molecule type" value="Genomic_DNA"/>
</dbReference>
<sequence length="303" mass="33230">MPPQCTTRILLPHDHSGLLPKPHAGALDAAPFTIQAMKRITPVKPAKPPAKTKPIVSVASMFVKSIAPLKELPVTKQSVLLQGDGDDLASMILCKEDTTKNRTVPRDGLEPESKRRRKDHPLAVAFREVTSSYTDQVSKTAHGTLASVHSNLVEELNETYGKVLEAQGASTSGESRSALTAPLRSERLRVQTPKGPKEFLLGDQMDAYETMVSDQQAKLKKLWSEWRDVCAEIQELSQEVEDESKMGSKVGVEKLSKEARTQIGELGNDVMAQLAEAEKEDVAKGRELKKRMLAAVQASLMEV</sequence>
<name>A0ACC3DZU3_9PEZI</name>
<comment type="caution">
    <text evidence="1">The sequence shown here is derived from an EMBL/GenBank/DDBJ whole genome shotgun (WGS) entry which is preliminary data.</text>
</comment>
<protein>
    <submittedName>
        <fullName evidence="1">Uncharacterized protein</fullName>
    </submittedName>
</protein>
<dbReference type="Proteomes" id="UP001186974">
    <property type="component" value="Unassembled WGS sequence"/>
</dbReference>
<organism evidence="1 2">
    <name type="scientific">Coniosporium uncinatum</name>
    <dbReference type="NCBI Taxonomy" id="93489"/>
    <lineage>
        <taxon>Eukaryota</taxon>
        <taxon>Fungi</taxon>
        <taxon>Dikarya</taxon>
        <taxon>Ascomycota</taxon>
        <taxon>Pezizomycotina</taxon>
        <taxon>Dothideomycetes</taxon>
        <taxon>Dothideomycetes incertae sedis</taxon>
        <taxon>Coniosporium</taxon>
    </lineage>
</organism>
<proteinExistence type="predicted"/>
<evidence type="ECO:0000313" key="2">
    <source>
        <dbReference type="Proteomes" id="UP001186974"/>
    </source>
</evidence>
<accession>A0ACC3DZU3</accession>